<keyword evidence="3" id="KW-1185">Reference proteome</keyword>
<protein>
    <recommendedName>
        <fullName evidence="1">DAGKc domain-containing protein</fullName>
    </recommendedName>
</protein>
<dbReference type="Proteomes" id="UP000321570">
    <property type="component" value="Unassembled WGS sequence"/>
</dbReference>
<dbReference type="PANTHER" id="PTHR12358:SF31">
    <property type="entry name" value="ACYLGLYCEROL KINASE, MITOCHONDRIAL"/>
    <property type="match status" value="1"/>
</dbReference>
<dbReference type="GO" id="GO:0046512">
    <property type="term" value="P:sphingosine biosynthetic process"/>
    <property type="evidence" value="ECO:0007669"/>
    <property type="project" value="TreeGrafter"/>
</dbReference>
<gene>
    <name evidence="2" type="ORF">WMSIL1_LOCUS14229</name>
</gene>
<dbReference type="SUPFAM" id="SSF111331">
    <property type="entry name" value="NAD kinase/diacylglycerol kinase-like"/>
    <property type="match status" value="1"/>
</dbReference>
<dbReference type="GO" id="GO:0016773">
    <property type="term" value="F:phosphotransferase activity, alcohol group as acceptor"/>
    <property type="evidence" value="ECO:0007669"/>
    <property type="project" value="UniProtKB-ARBA"/>
</dbReference>
<feature type="domain" description="DAGKc" evidence="1">
    <location>
        <begin position="212"/>
        <end position="318"/>
    </location>
</feature>
<dbReference type="Pfam" id="PF00781">
    <property type="entry name" value="DAGK_cat"/>
    <property type="match status" value="1"/>
</dbReference>
<dbReference type="InterPro" id="IPR050187">
    <property type="entry name" value="Lipid_Phosphate_FormReg"/>
</dbReference>
<sequence length="624" mass="69673">MICTEAAVPKSSSHFDQSKCDFEVNITVETSKHQNEIPFLYALKDLLCVHCLTSSSSVVNKQFIPCLLLSKHYPDGYPAKVVVNKDGIHMTGRSQPVSNSLLISWNCILRWQQMRLSTSSSVFRVYIVGLVHPCTPDDPEASNILLINQKLKIKDEDTNVKIPAGHSFKIDGFAHDASLDFCCLIISLDNRSDCDAISTAFQNYALCDSKDRVQRPLLLFVNKVSGQARAEKILFEFAGPLLSFSGCTFDVVNTEYRGHACDYIQELPLSELKKYRALVYVSGDGVLHELVNGLFSRGDVTSFPLLACIPAGSGNAMASAICYRSGISTQRNLLKSCGILLALPNSPDSFIPHKPSVPFQLKSYWQMHKPMILEADNWTQPRLCSVAVSWGFISEVDLRSDFMRILGSVRFQIIFAYLLMKLKKYRCEFSFLLARQDEALMKQLRDTFGDQLHVSPGKAASTDNVNLASSTASGTRYLPSVHESLPDNEGWIRINGSFVGLNFLTISHMGADGVYFAEQEIDSDYIVVHLMPPDMSRSEMIRLMTTSFNGHATECAKTGISFYVKAFRITLDEESSKLPYMWSIEGESFEGMRIFQGQLHSQGYPILALPPVPRNPINHAPDFL</sequence>
<dbReference type="InterPro" id="IPR017438">
    <property type="entry name" value="ATP-NAD_kinase_N"/>
</dbReference>
<dbReference type="PROSITE" id="PS50146">
    <property type="entry name" value="DAGK"/>
    <property type="match status" value="1"/>
</dbReference>
<evidence type="ECO:0000313" key="3">
    <source>
        <dbReference type="Proteomes" id="UP000321570"/>
    </source>
</evidence>
<dbReference type="GO" id="GO:0001727">
    <property type="term" value="F:lipid kinase activity"/>
    <property type="evidence" value="ECO:0007669"/>
    <property type="project" value="UniProtKB-ARBA"/>
</dbReference>
<dbReference type="InterPro" id="IPR001206">
    <property type="entry name" value="Diacylglycerol_kinase_cat_dom"/>
</dbReference>
<dbReference type="Gene3D" id="2.60.200.40">
    <property type="match status" value="1"/>
</dbReference>
<dbReference type="SMART" id="SM00046">
    <property type="entry name" value="DAGKc"/>
    <property type="match status" value="1"/>
</dbReference>
<proteinExistence type="predicted"/>
<dbReference type="EMBL" id="CABIJS010000707">
    <property type="protein sequence ID" value="VUZ56613.1"/>
    <property type="molecule type" value="Genomic_DNA"/>
</dbReference>
<dbReference type="InterPro" id="IPR016064">
    <property type="entry name" value="NAD/diacylglycerol_kinase_sf"/>
</dbReference>
<dbReference type="AlphaFoldDB" id="A0A564ZC25"/>
<reference evidence="2 3" key="1">
    <citation type="submission" date="2019-07" db="EMBL/GenBank/DDBJ databases">
        <authorList>
            <person name="Jastrzebski P J."/>
            <person name="Paukszto L."/>
            <person name="Jastrzebski P J."/>
        </authorList>
    </citation>
    <scope>NUCLEOTIDE SEQUENCE [LARGE SCALE GENOMIC DNA]</scope>
    <source>
        <strain evidence="2 3">WMS-il1</strain>
    </source>
</reference>
<name>A0A564ZC25_HYMDI</name>
<organism evidence="2 3">
    <name type="scientific">Hymenolepis diminuta</name>
    <name type="common">Rat tapeworm</name>
    <dbReference type="NCBI Taxonomy" id="6216"/>
    <lineage>
        <taxon>Eukaryota</taxon>
        <taxon>Metazoa</taxon>
        <taxon>Spiralia</taxon>
        <taxon>Lophotrochozoa</taxon>
        <taxon>Platyhelminthes</taxon>
        <taxon>Cestoda</taxon>
        <taxon>Eucestoda</taxon>
        <taxon>Cyclophyllidea</taxon>
        <taxon>Hymenolepididae</taxon>
        <taxon>Hymenolepis</taxon>
    </lineage>
</organism>
<evidence type="ECO:0000259" key="1">
    <source>
        <dbReference type="PROSITE" id="PS50146"/>
    </source>
</evidence>
<evidence type="ECO:0000313" key="2">
    <source>
        <dbReference type="EMBL" id="VUZ56613.1"/>
    </source>
</evidence>
<dbReference type="GO" id="GO:0005737">
    <property type="term" value="C:cytoplasm"/>
    <property type="evidence" value="ECO:0007669"/>
    <property type="project" value="TreeGrafter"/>
</dbReference>
<dbReference type="GO" id="GO:0016020">
    <property type="term" value="C:membrane"/>
    <property type="evidence" value="ECO:0007669"/>
    <property type="project" value="TreeGrafter"/>
</dbReference>
<dbReference type="PANTHER" id="PTHR12358">
    <property type="entry name" value="SPHINGOSINE KINASE"/>
    <property type="match status" value="1"/>
</dbReference>
<accession>A0A564ZC25</accession>
<dbReference type="Gene3D" id="3.40.50.10330">
    <property type="entry name" value="Probable inorganic polyphosphate/atp-NAD kinase, domain 1"/>
    <property type="match status" value="1"/>
</dbReference>